<reference evidence="3" key="1">
    <citation type="submission" date="2016-06" db="EMBL/GenBank/DDBJ databases">
        <authorList>
            <person name="Cuomo C."/>
            <person name="Litvintseva A."/>
            <person name="Heitman J."/>
            <person name="Chen Y."/>
            <person name="Sun S."/>
            <person name="Springer D."/>
            <person name="Dromer F."/>
            <person name="Young S."/>
            <person name="Zeng Q."/>
            <person name="Chapman S."/>
            <person name="Gujja S."/>
            <person name="Saif S."/>
            <person name="Birren B."/>
        </authorList>
    </citation>
    <scope>NUCLEOTIDE SEQUENCE</scope>
    <source>
        <strain evidence="3">CBS 7841</strain>
    </source>
</reference>
<reference evidence="3" key="3">
    <citation type="submission" date="2024-01" db="EMBL/GenBank/DDBJ databases">
        <authorList>
            <person name="Coelho M.A."/>
            <person name="David-Palma M."/>
            <person name="Shea T."/>
            <person name="Sun S."/>
            <person name="Cuomo C.A."/>
            <person name="Heitman J."/>
        </authorList>
    </citation>
    <scope>NUCLEOTIDE SEQUENCE</scope>
    <source>
        <strain evidence="3">CBS 7841</strain>
    </source>
</reference>
<dbReference type="Proteomes" id="UP000094043">
    <property type="component" value="Chromosome 5"/>
</dbReference>
<name>A0AAJ8JVF4_9TREE</name>
<feature type="transmembrane region" description="Helical" evidence="2">
    <location>
        <begin position="77"/>
        <end position="93"/>
    </location>
</feature>
<protein>
    <submittedName>
        <fullName evidence="3">Uncharacterized protein</fullName>
    </submittedName>
</protein>
<feature type="region of interest" description="Disordered" evidence="1">
    <location>
        <begin position="143"/>
        <end position="253"/>
    </location>
</feature>
<evidence type="ECO:0000313" key="3">
    <source>
        <dbReference type="EMBL" id="WVN89044.1"/>
    </source>
</evidence>
<evidence type="ECO:0000256" key="1">
    <source>
        <dbReference type="SAM" id="MobiDB-lite"/>
    </source>
</evidence>
<evidence type="ECO:0000313" key="4">
    <source>
        <dbReference type="Proteomes" id="UP000094043"/>
    </source>
</evidence>
<keyword evidence="4" id="KW-1185">Reference proteome</keyword>
<dbReference type="EMBL" id="CP143788">
    <property type="protein sequence ID" value="WVN89044.1"/>
    <property type="molecule type" value="Genomic_DNA"/>
</dbReference>
<keyword evidence="2" id="KW-1133">Transmembrane helix</keyword>
<gene>
    <name evidence="3" type="ORF">L203_104260</name>
</gene>
<keyword evidence="2" id="KW-0472">Membrane</keyword>
<sequence>MVLQEIDASSASIDDGSPTPPNKSKKDPNDPSYAPRSPKLVLFNPRSGESETIDLSPASSVMTLEDYRRLNAKTTERGIFTGLFGGGLLTYLVNRFKPTPPSRNALVLTFLLSSSFISYSTSRALLVSSILQIRAKARAQAMANGEYRDSAEPRSSDNLFDITGMGDSPSSLASPEASGFSRENDNSGIQTVDNGTKWGQPEPRGRVIDELARSGTRPPERMRYSKGKGLEGDVEEESEMRDPYALPGLPRNQ</sequence>
<proteinExistence type="predicted"/>
<keyword evidence="2" id="KW-0812">Transmembrane</keyword>
<organism evidence="3 4">
    <name type="scientific">Cryptococcus depauperatus CBS 7841</name>
    <dbReference type="NCBI Taxonomy" id="1295531"/>
    <lineage>
        <taxon>Eukaryota</taxon>
        <taxon>Fungi</taxon>
        <taxon>Dikarya</taxon>
        <taxon>Basidiomycota</taxon>
        <taxon>Agaricomycotina</taxon>
        <taxon>Tremellomycetes</taxon>
        <taxon>Tremellales</taxon>
        <taxon>Cryptococcaceae</taxon>
        <taxon>Cryptococcus</taxon>
    </lineage>
</organism>
<reference evidence="3" key="2">
    <citation type="journal article" date="2022" name="Elife">
        <title>Obligate sexual reproduction of a homothallic fungus closely related to the Cryptococcus pathogenic species complex.</title>
        <authorList>
            <person name="Passer A.R."/>
            <person name="Clancey S.A."/>
            <person name="Shea T."/>
            <person name="David-Palma M."/>
            <person name="Averette A.F."/>
            <person name="Boekhout T."/>
            <person name="Porcel B.M."/>
            <person name="Nowrousian M."/>
            <person name="Cuomo C.A."/>
            <person name="Sun S."/>
            <person name="Heitman J."/>
            <person name="Coelho M.A."/>
        </authorList>
    </citation>
    <scope>NUCLEOTIDE SEQUENCE</scope>
    <source>
        <strain evidence="3">CBS 7841</strain>
    </source>
</reference>
<dbReference type="RefSeq" id="XP_066069744.1">
    <property type="nucleotide sequence ID" value="XM_066213647.1"/>
</dbReference>
<evidence type="ECO:0000256" key="2">
    <source>
        <dbReference type="SAM" id="Phobius"/>
    </source>
</evidence>
<feature type="transmembrane region" description="Helical" evidence="2">
    <location>
        <begin position="105"/>
        <end position="126"/>
    </location>
</feature>
<dbReference type="KEGG" id="cdep:91088470"/>
<feature type="compositionally biased region" description="Basic and acidic residues" evidence="1">
    <location>
        <begin position="203"/>
        <end position="231"/>
    </location>
</feature>
<feature type="region of interest" description="Disordered" evidence="1">
    <location>
        <begin position="1"/>
        <end position="41"/>
    </location>
</feature>
<dbReference type="GeneID" id="91088470"/>
<dbReference type="AlphaFoldDB" id="A0AAJ8JVF4"/>
<feature type="compositionally biased region" description="Basic and acidic residues" evidence="1">
    <location>
        <begin position="146"/>
        <end position="155"/>
    </location>
</feature>
<accession>A0AAJ8JVF4</accession>
<feature type="compositionally biased region" description="Low complexity" evidence="1">
    <location>
        <begin position="1"/>
        <end position="17"/>
    </location>
</feature>